<reference evidence="1" key="2">
    <citation type="journal article" date="2022" name="Microbiol. Resour. Announc.">
        <title>Metagenome Sequencing to Explore Phylogenomics of Terrestrial Cyanobacteria.</title>
        <authorList>
            <person name="Ward R.D."/>
            <person name="Stajich J.E."/>
            <person name="Johansen J.R."/>
            <person name="Huntemann M."/>
            <person name="Clum A."/>
            <person name="Foster B."/>
            <person name="Foster B."/>
            <person name="Roux S."/>
            <person name="Palaniappan K."/>
            <person name="Varghese N."/>
            <person name="Mukherjee S."/>
            <person name="Reddy T.B.K."/>
            <person name="Daum C."/>
            <person name="Copeland A."/>
            <person name="Chen I.A."/>
            <person name="Ivanova N.N."/>
            <person name="Kyrpides N.C."/>
            <person name="Shapiro N."/>
            <person name="Eloe-Fadrosh E.A."/>
            <person name="Pietrasiak N."/>
        </authorList>
    </citation>
    <scope>NUCLEOTIDE SEQUENCE</scope>
    <source>
        <strain evidence="1">GSE-NOS-MK-12-04C</strain>
    </source>
</reference>
<reference evidence="1" key="1">
    <citation type="submission" date="2021-05" db="EMBL/GenBank/DDBJ databases">
        <authorList>
            <person name="Pietrasiak N."/>
            <person name="Ward R."/>
            <person name="Stajich J.E."/>
            <person name="Kurbessoian T."/>
        </authorList>
    </citation>
    <scope>NUCLEOTIDE SEQUENCE</scope>
    <source>
        <strain evidence="1">GSE-NOS-MK-12-04C</strain>
    </source>
</reference>
<comment type="caution">
    <text evidence="1">The sequence shown here is derived from an EMBL/GenBank/DDBJ whole genome shotgun (WGS) entry which is preliminary data.</text>
</comment>
<dbReference type="Proteomes" id="UP000729701">
    <property type="component" value="Unassembled WGS sequence"/>
</dbReference>
<protein>
    <submittedName>
        <fullName evidence="1">Uncharacterized protein</fullName>
    </submittedName>
</protein>
<organism evidence="1 2">
    <name type="scientific">Cyanomargarita calcarea GSE-NOS-MK-12-04C</name>
    <dbReference type="NCBI Taxonomy" id="2839659"/>
    <lineage>
        <taxon>Bacteria</taxon>
        <taxon>Bacillati</taxon>
        <taxon>Cyanobacteriota</taxon>
        <taxon>Cyanophyceae</taxon>
        <taxon>Nostocales</taxon>
        <taxon>Cyanomargaritaceae</taxon>
        <taxon>Cyanomargarita</taxon>
    </lineage>
</organism>
<accession>A0A951QQQ6</accession>
<dbReference type="EMBL" id="JAHHGZ010000025">
    <property type="protein sequence ID" value="MBW4669901.1"/>
    <property type="molecule type" value="Genomic_DNA"/>
</dbReference>
<sequence length="177" mass="20148">MGAEPYFYFVEYQPNINAALEALREGEFRAGRYNPVIPFLDFPINPNSPKPGAKHSSIEMAIKAANADGTRSIIDIYRVSEFPFPHNKLQSLNDVQAIYEEMKILFHTTFPLTTSELLNLFGTDEPTHEMVESIIIEELGPVAFDFWDSIERGTSKHIVLYEESQPSEIFFAGYSFD</sequence>
<evidence type="ECO:0000313" key="2">
    <source>
        <dbReference type="Proteomes" id="UP000729701"/>
    </source>
</evidence>
<dbReference type="AlphaFoldDB" id="A0A951QQQ6"/>
<evidence type="ECO:0000313" key="1">
    <source>
        <dbReference type="EMBL" id="MBW4669901.1"/>
    </source>
</evidence>
<name>A0A951QQQ6_9CYAN</name>
<proteinExistence type="predicted"/>
<gene>
    <name evidence="1" type="ORF">KME60_21430</name>
</gene>